<accession>A0A644Y514</accession>
<dbReference type="EMBL" id="VSSQ01004052">
    <property type="protein sequence ID" value="MPM23530.1"/>
    <property type="molecule type" value="Genomic_DNA"/>
</dbReference>
<evidence type="ECO:0000313" key="3">
    <source>
        <dbReference type="EMBL" id="MPM23530.1"/>
    </source>
</evidence>
<sequence length="250" mass="28751">MAKLAKRYIGHDESASRDEKILKMREKYGARGYGLFWEIVEYLFTTNGKAELNIKIVSLAIGEDVRTVRNFLTDCIDVYQLFESDGKYFWSNRLLSQIDQIIAISAMKSKAVRSRYDKQSCKALINNDIPTQNVTKDPYTCTTDVLQVNNSSATIDEINEIGEIDSSHQKGNQSNRLVKPTMEEIETYCIERKNAVDPIQFFDYYEANGWKVGRNSMKDWKAAVRTWERNENGGKKPKAADQDDPYAELR</sequence>
<gene>
    <name evidence="3" type="ORF">SDC9_70004</name>
</gene>
<dbReference type="InterPro" id="IPR025400">
    <property type="entry name" value="Lin1244/Lin1753-like_N"/>
</dbReference>
<dbReference type="Pfam" id="PF14297">
    <property type="entry name" value="Lin1244_N"/>
    <property type="match status" value="1"/>
</dbReference>
<feature type="domain" description="Lin1244/Lin1753-like N-terminal" evidence="2">
    <location>
        <begin position="8"/>
        <end position="93"/>
    </location>
</feature>
<evidence type="ECO:0000259" key="2">
    <source>
        <dbReference type="Pfam" id="PF14297"/>
    </source>
</evidence>
<feature type="region of interest" description="Disordered" evidence="1">
    <location>
        <begin position="228"/>
        <end position="250"/>
    </location>
</feature>
<protein>
    <recommendedName>
        <fullName evidence="2">Lin1244/Lin1753-like N-terminal domain-containing protein</fullName>
    </recommendedName>
</protein>
<comment type="caution">
    <text evidence="3">The sequence shown here is derived from an EMBL/GenBank/DDBJ whole genome shotgun (WGS) entry which is preliminary data.</text>
</comment>
<proteinExistence type="predicted"/>
<dbReference type="AlphaFoldDB" id="A0A644Y514"/>
<organism evidence="3">
    <name type="scientific">bioreactor metagenome</name>
    <dbReference type="NCBI Taxonomy" id="1076179"/>
    <lineage>
        <taxon>unclassified sequences</taxon>
        <taxon>metagenomes</taxon>
        <taxon>ecological metagenomes</taxon>
    </lineage>
</organism>
<name>A0A644Y514_9ZZZZ</name>
<reference evidence="3" key="1">
    <citation type="submission" date="2019-08" db="EMBL/GenBank/DDBJ databases">
        <authorList>
            <person name="Kucharzyk K."/>
            <person name="Murdoch R.W."/>
            <person name="Higgins S."/>
            <person name="Loffler F."/>
        </authorList>
    </citation>
    <scope>NUCLEOTIDE SEQUENCE</scope>
</reference>
<evidence type="ECO:0000256" key="1">
    <source>
        <dbReference type="SAM" id="MobiDB-lite"/>
    </source>
</evidence>